<feature type="binding site" evidence="1">
    <location>
        <position position="235"/>
    </location>
    <ligand>
        <name>Mg(2+)</name>
        <dbReference type="ChEBI" id="CHEBI:18420"/>
        <label>1</label>
        <note>catalytic</note>
    </ligand>
</feature>
<evidence type="ECO:0000256" key="1">
    <source>
        <dbReference type="PIRSR" id="PIRSR600760-2"/>
    </source>
</evidence>
<accession>A0A0G1IMS2</accession>
<feature type="binding site" evidence="1">
    <location>
        <position position="76"/>
    </location>
    <ligand>
        <name>Mg(2+)</name>
        <dbReference type="ChEBI" id="CHEBI:18420"/>
        <label>1</label>
        <note>catalytic</note>
    </ligand>
</feature>
<dbReference type="GO" id="GO:0008934">
    <property type="term" value="F:inositol monophosphate 1-phosphatase activity"/>
    <property type="evidence" value="ECO:0007669"/>
    <property type="project" value="TreeGrafter"/>
</dbReference>
<comment type="cofactor">
    <cofactor evidence="1">
        <name>Mg(2+)</name>
        <dbReference type="ChEBI" id="CHEBI:18420"/>
    </cofactor>
</comment>
<name>A0A0G1IMS2_9BACT</name>
<dbReference type="Pfam" id="PF00459">
    <property type="entry name" value="Inositol_P"/>
    <property type="match status" value="1"/>
</dbReference>
<dbReference type="Gene3D" id="3.40.190.80">
    <property type="match status" value="1"/>
</dbReference>
<keyword evidence="1" id="KW-0479">Metal-binding</keyword>
<feature type="binding site" evidence="1">
    <location>
        <position position="103"/>
    </location>
    <ligand>
        <name>Mg(2+)</name>
        <dbReference type="ChEBI" id="CHEBI:18420"/>
        <label>1</label>
        <note>catalytic</note>
    </ligand>
</feature>
<comment type="caution">
    <text evidence="2">The sequence shown here is derived from an EMBL/GenBank/DDBJ whole genome shotgun (WGS) entry which is preliminary data.</text>
</comment>
<dbReference type="SUPFAM" id="SSF56655">
    <property type="entry name" value="Carbohydrate phosphatase"/>
    <property type="match status" value="1"/>
</dbReference>
<feature type="binding site" evidence="1">
    <location>
        <position position="106"/>
    </location>
    <ligand>
        <name>Mg(2+)</name>
        <dbReference type="ChEBI" id="CHEBI:18420"/>
        <label>1</label>
        <note>catalytic</note>
    </ligand>
</feature>
<dbReference type="PANTHER" id="PTHR20854:SF4">
    <property type="entry name" value="INOSITOL-1-MONOPHOSPHATASE-RELATED"/>
    <property type="match status" value="1"/>
</dbReference>
<evidence type="ECO:0000313" key="2">
    <source>
        <dbReference type="EMBL" id="KKT60450.1"/>
    </source>
</evidence>
<dbReference type="Proteomes" id="UP000034087">
    <property type="component" value="Unassembled WGS sequence"/>
</dbReference>
<dbReference type="GO" id="GO:0006020">
    <property type="term" value="P:inositol metabolic process"/>
    <property type="evidence" value="ECO:0007669"/>
    <property type="project" value="TreeGrafter"/>
</dbReference>
<dbReference type="InterPro" id="IPR000760">
    <property type="entry name" value="Inositol_monophosphatase-like"/>
</dbReference>
<dbReference type="AlphaFoldDB" id="A0A0G1IMS2"/>
<proteinExistence type="predicted"/>
<evidence type="ECO:0000313" key="3">
    <source>
        <dbReference type="Proteomes" id="UP000034087"/>
    </source>
</evidence>
<sequence>MHSVLFAVAKWISPEALALVRAVYKAGEAIKTMPRHAEIAAGQGHRSLITKGDELARDIIVKHLANSISGIKILSEEESAHPALLSEHDPKGILGKGIFGVIDPIDSTVNYAEDSANWCVGGGLIADGIPRVSAIYAPANNNGLFILAAKGYGVWCAEWDQEPRLIIVDLDISSKKSVVRVGVDTFLYRAVMSIMPEIACNVRAVYSTGSGILGLANVAIGKSQVVIQSPQKAWDWAAAYSAVVESGNVFQFFRIKDGGAIIPVETFDYEAFCFEPKGRLGFVAGVPLLVKKVWDLLPKNGWQRVNPDTVSATW</sequence>
<dbReference type="PRINTS" id="PR00377">
    <property type="entry name" value="IMPHPHTASES"/>
</dbReference>
<dbReference type="EMBL" id="LCIR01000001">
    <property type="protein sequence ID" value="KKT60450.1"/>
    <property type="molecule type" value="Genomic_DNA"/>
</dbReference>
<dbReference type="Gene3D" id="3.30.540.10">
    <property type="entry name" value="Fructose-1,6-Bisphosphatase, subunit A, domain 1"/>
    <property type="match status" value="1"/>
</dbReference>
<gene>
    <name evidence="2" type="ORF">UW53_C0001G0100</name>
</gene>
<organism evidence="2 3">
    <name type="scientific">Candidatus Giovannonibacteria bacterium GW2011_GWA1_44_25</name>
    <dbReference type="NCBI Taxonomy" id="1618645"/>
    <lineage>
        <taxon>Bacteria</taxon>
        <taxon>Candidatus Giovannoniibacteriota</taxon>
    </lineage>
</organism>
<protein>
    <submittedName>
        <fullName evidence="2">Inositol monophosphatase</fullName>
    </submittedName>
</protein>
<dbReference type="GO" id="GO:0007165">
    <property type="term" value="P:signal transduction"/>
    <property type="evidence" value="ECO:0007669"/>
    <property type="project" value="TreeGrafter"/>
</dbReference>
<dbReference type="GO" id="GO:0046872">
    <property type="term" value="F:metal ion binding"/>
    <property type="evidence" value="ECO:0007669"/>
    <property type="project" value="UniProtKB-KW"/>
</dbReference>
<feature type="binding site" evidence="1">
    <location>
        <position position="105"/>
    </location>
    <ligand>
        <name>Mg(2+)</name>
        <dbReference type="ChEBI" id="CHEBI:18420"/>
        <label>1</label>
        <note>catalytic</note>
    </ligand>
</feature>
<keyword evidence="1" id="KW-0460">Magnesium</keyword>
<reference evidence="2 3" key="1">
    <citation type="journal article" date="2015" name="Nature">
        <title>rRNA introns, odd ribosomes, and small enigmatic genomes across a large radiation of phyla.</title>
        <authorList>
            <person name="Brown C.T."/>
            <person name="Hug L.A."/>
            <person name="Thomas B.C."/>
            <person name="Sharon I."/>
            <person name="Castelle C.J."/>
            <person name="Singh A."/>
            <person name="Wilkins M.J."/>
            <person name="Williams K.H."/>
            <person name="Banfield J.F."/>
        </authorList>
    </citation>
    <scope>NUCLEOTIDE SEQUENCE [LARGE SCALE GENOMIC DNA]</scope>
</reference>
<dbReference type="PANTHER" id="PTHR20854">
    <property type="entry name" value="INOSITOL MONOPHOSPHATASE"/>
    <property type="match status" value="1"/>
</dbReference>